<dbReference type="InterPro" id="IPR001781">
    <property type="entry name" value="Znf_LIM"/>
</dbReference>
<keyword evidence="6 9" id="KW-0862">Zinc</keyword>
<feature type="domain" description="LIM zinc-binding" evidence="11">
    <location>
        <begin position="1347"/>
        <end position="1406"/>
    </location>
</feature>
<dbReference type="GO" id="GO:0046872">
    <property type="term" value="F:metal ion binding"/>
    <property type="evidence" value="ECO:0007669"/>
    <property type="project" value="UniProtKB-KW"/>
</dbReference>
<feature type="compositionally biased region" description="Basic and acidic residues" evidence="10">
    <location>
        <begin position="193"/>
        <end position="207"/>
    </location>
</feature>
<dbReference type="PROSITE" id="PS00478">
    <property type="entry name" value="LIM_DOMAIN_1"/>
    <property type="match status" value="1"/>
</dbReference>
<feature type="compositionally biased region" description="Polar residues" evidence="10">
    <location>
        <begin position="1113"/>
        <end position="1126"/>
    </location>
</feature>
<feature type="compositionally biased region" description="Polar residues" evidence="10">
    <location>
        <begin position="833"/>
        <end position="843"/>
    </location>
</feature>
<keyword evidence="4 9" id="KW-0479">Metal-binding</keyword>
<dbReference type="RefSeq" id="XP_007771430.1">
    <property type="nucleotide sequence ID" value="XM_007773240.1"/>
</dbReference>
<feature type="region of interest" description="Disordered" evidence="10">
    <location>
        <begin position="494"/>
        <end position="515"/>
    </location>
</feature>
<dbReference type="Gene3D" id="2.10.110.10">
    <property type="entry name" value="Cysteine Rich Protein"/>
    <property type="match status" value="3"/>
</dbReference>
<feature type="compositionally biased region" description="Polar residues" evidence="10">
    <location>
        <begin position="1282"/>
        <end position="1299"/>
    </location>
</feature>
<evidence type="ECO:0000256" key="10">
    <source>
        <dbReference type="SAM" id="MobiDB-lite"/>
    </source>
</evidence>
<feature type="compositionally biased region" description="Low complexity" evidence="10">
    <location>
        <begin position="664"/>
        <end position="681"/>
    </location>
</feature>
<evidence type="ECO:0000256" key="1">
    <source>
        <dbReference type="ARBA" id="ARBA00004282"/>
    </source>
</evidence>
<feature type="compositionally biased region" description="Low complexity" evidence="10">
    <location>
        <begin position="144"/>
        <end position="172"/>
    </location>
</feature>
<evidence type="ECO:0000313" key="13">
    <source>
        <dbReference type="Proteomes" id="UP000053558"/>
    </source>
</evidence>
<feature type="compositionally biased region" description="Low complexity" evidence="10">
    <location>
        <begin position="237"/>
        <end position="246"/>
    </location>
</feature>
<dbReference type="SMART" id="SM00132">
    <property type="entry name" value="LIM"/>
    <property type="match status" value="3"/>
</dbReference>
<dbReference type="OrthoDB" id="15567at2759"/>
<keyword evidence="3" id="KW-0963">Cytoplasm</keyword>
<keyword evidence="7" id="KW-0965">Cell junction</keyword>
<dbReference type="FunFam" id="2.10.110.10:FF:000008">
    <property type="entry name" value="Paxillin isoform 1"/>
    <property type="match status" value="1"/>
</dbReference>
<dbReference type="GO" id="GO:0003712">
    <property type="term" value="F:transcription coregulator activity"/>
    <property type="evidence" value="ECO:0007669"/>
    <property type="project" value="TreeGrafter"/>
</dbReference>
<evidence type="ECO:0000256" key="2">
    <source>
        <dbReference type="ARBA" id="ARBA00004496"/>
    </source>
</evidence>
<dbReference type="GO" id="GO:0005634">
    <property type="term" value="C:nucleus"/>
    <property type="evidence" value="ECO:0007669"/>
    <property type="project" value="TreeGrafter"/>
</dbReference>
<keyword evidence="5" id="KW-0677">Repeat</keyword>
<dbReference type="SUPFAM" id="SSF57716">
    <property type="entry name" value="Glucocorticoid receptor-like (DNA-binding domain)"/>
    <property type="match status" value="3"/>
</dbReference>
<feature type="compositionally biased region" description="Acidic residues" evidence="10">
    <location>
        <begin position="579"/>
        <end position="591"/>
    </location>
</feature>
<protein>
    <recommendedName>
        <fullName evidence="11">LIM zinc-binding domain-containing protein</fullName>
    </recommendedName>
</protein>
<evidence type="ECO:0000256" key="5">
    <source>
        <dbReference type="ARBA" id="ARBA00022737"/>
    </source>
</evidence>
<feature type="compositionally biased region" description="Acidic residues" evidence="10">
    <location>
        <begin position="542"/>
        <end position="551"/>
    </location>
</feature>
<feature type="compositionally biased region" description="Polar residues" evidence="10">
    <location>
        <begin position="21"/>
        <end position="30"/>
    </location>
</feature>
<feature type="compositionally biased region" description="Polar residues" evidence="10">
    <location>
        <begin position="452"/>
        <end position="462"/>
    </location>
</feature>
<dbReference type="Proteomes" id="UP000053558">
    <property type="component" value="Unassembled WGS sequence"/>
</dbReference>
<feature type="region of interest" description="Disordered" evidence="10">
    <location>
        <begin position="716"/>
        <end position="755"/>
    </location>
</feature>
<evidence type="ECO:0000256" key="6">
    <source>
        <dbReference type="ARBA" id="ARBA00022833"/>
    </source>
</evidence>
<dbReference type="PROSITE" id="PS50023">
    <property type="entry name" value="LIM_DOMAIN_2"/>
    <property type="match status" value="2"/>
</dbReference>
<feature type="region of interest" description="Disordered" evidence="10">
    <location>
        <begin position="664"/>
        <end position="688"/>
    </location>
</feature>
<evidence type="ECO:0000256" key="4">
    <source>
        <dbReference type="ARBA" id="ARBA00022723"/>
    </source>
</evidence>
<sequence>MAQAQALPPRTHPAQPHHTYSRSQPESSFPQFAYGTGGGVGNVQGQGQGQQQQQQTRPQTAHGSRPLQGHGALPQTPGSAPLEQQGFTEQQQQQQQQQRQQQQQALQEQQKAAWAQAQTPQPQAQAQQTRAVIASPSPAPDPRANANTPKAITNANANANANANVNTNSNANETSDHTHVRPLPALGRSRSLHQREPARTAAEDARNRAGSRNGNGGELVSVPGGKVPAGLFRRGSRNGSASRSVSPAPTAGMMIMDKGKSKAPTTMDGASPLAERGEVEEGWRRIKGSGLAEDGDAWREGCEGEGEGEEAGDGRYHYGMISGRAKIDEVPSPPRGGSKTPQQQQQQEQLRQHLQEQEQMQLSPPSRYPLQEDDDDGVTAYETADDRSNTDFSSPSSDRTRAAAPPSPSPSSFGAGAAALTFSPGNQPLPLPLARTSTPPTEVGTPPRTPSPVATESEQESPQYGIRDLPARSRGSVGFGIGAGIAAGVGIGIHARAGSGSGASGVSSRQGRGSPVKFVVGVEETAKKGFAGDVGREMWSGEGEEEEEGADDMLSRTSSRRTGRGSPVKFSVGGLMQEQEQEQDYSEDDDDLSRVSVLSRSRAGSPVKFDGGMLVESGSPSKAGRASLPVSPNKIDSRALPQYHGVARSGSPVKQMAAIFATNAGSGTSNGNSNNTSRANSPSLSQRMSFTGKTYSAPLKGDAGDVFGSSVKAGVGAGAGRHTRPNSALDGSGPASGFNTGFGSGGGSRRGSSVDLTGLAGLENAPTKGWVSSTSGAQSRTMRLAMGVEDEDSSSSQTRVSREPSPARGQQNVFGQSVPPLPRAPRGGDGFSAAQQKMTTFSRGDQPLTQSPIQPPPRPPSAFQRTVSPDVLAAQQQQQSSNAFARGREQALPALPQPPSSPSKPRQEPVQQQRQGSAWAPALPRTPTGTKQILHKIPKQGEQLPQTHQRIGSDSSSISHVDTAINLPWPNPPLHRPAPSEVGATPPRSVLSKFAKQSQSARGARQEGSLSEEPPQSAFVALRQRPQPPGRMSVNRQQPEVKVKNVAQAKRLSLDRSQAESMQRHRGYEPGLDLDLDVVPPQAVSAARRTPSPGPAQAFQNASPRSPPKIETGNATPGRTPKSSRSSGRKDSVDSPLIKAGPGMGLPSAPSIDVTIPDIHFSPIEPHTPKTPTTTTVMKRKSVPVSQPPPPPPRAINVSSEADVPAPPSIAVCPPVIAIDNFDAPSGPVINVSGPPEISVSGPEISVSGPPEITFSVSGPDEDSKAGMNGNSNARDGKPNGTRHSQTQSIPSRTTNASSGFGAGKRELPRAPGRGGSEPNGSVMSNGRAAPSNYSAQGAVSALGRGLACGGCGRAIIGRVVSAMGQRWHPECFRCSVCGEFLEHVSSYERDGKAYCHLDYHENFAPRCYHCKTPVVEERFITLDDPALGKRAYHLQHFFCAECGDPFLPPSDAGGAGGEMLISGDGEFDLGDDDLATGAEGGVGFTVYKGYPYCEACHVRLRLPKCKKCKKAIRDGTRAVEALGGKWCWDCFVCEGCERPFEDPSFFLRDNMPFCEPCFSIILRNEI</sequence>
<dbReference type="KEGG" id="cput:CONPUDRAFT_83811"/>
<dbReference type="GeneID" id="19210661"/>
<keyword evidence="13" id="KW-1185">Reference proteome</keyword>
<accession>A0A5M3MGZ7</accession>
<reference evidence="13" key="1">
    <citation type="journal article" date="2012" name="Science">
        <title>The Paleozoic origin of enzymatic lignin decomposition reconstructed from 31 fungal genomes.</title>
        <authorList>
            <person name="Floudas D."/>
            <person name="Binder M."/>
            <person name="Riley R."/>
            <person name="Barry K."/>
            <person name="Blanchette R.A."/>
            <person name="Henrissat B."/>
            <person name="Martinez A.T."/>
            <person name="Otillar R."/>
            <person name="Spatafora J.W."/>
            <person name="Yadav J.S."/>
            <person name="Aerts A."/>
            <person name="Benoit I."/>
            <person name="Boyd A."/>
            <person name="Carlson A."/>
            <person name="Copeland A."/>
            <person name="Coutinho P.M."/>
            <person name="de Vries R.P."/>
            <person name="Ferreira P."/>
            <person name="Findley K."/>
            <person name="Foster B."/>
            <person name="Gaskell J."/>
            <person name="Glotzer D."/>
            <person name="Gorecki P."/>
            <person name="Heitman J."/>
            <person name="Hesse C."/>
            <person name="Hori C."/>
            <person name="Igarashi K."/>
            <person name="Jurgens J.A."/>
            <person name="Kallen N."/>
            <person name="Kersten P."/>
            <person name="Kohler A."/>
            <person name="Kuees U."/>
            <person name="Kumar T.K.A."/>
            <person name="Kuo A."/>
            <person name="LaButti K."/>
            <person name="Larrondo L.F."/>
            <person name="Lindquist E."/>
            <person name="Ling A."/>
            <person name="Lombard V."/>
            <person name="Lucas S."/>
            <person name="Lundell T."/>
            <person name="Martin R."/>
            <person name="McLaughlin D.J."/>
            <person name="Morgenstern I."/>
            <person name="Morin E."/>
            <person name="Murat C."/>
            <person name="Nagy L.G."/>
            <person name="Nolan M."/>
            <person name="Ohm R.A."/>
            <person name="Patyshakuliyeva A."/>
            <person name="Rokas A."/>
            <person name="Ruiz-Duenas F.J."/>
            <person name="Sabat G."/>
            <person name="Salamov A."/>
            <person name="Samejima M."/>
            <person name="Schmutz J."/>
            <person name="Slot J.C."/>
            <person name="St John F."/>
            <person name="Stenlid J."/>
            <person name="Sun H."/>
            <person name="Sun S."/>
            <person name="Syed K."/>
            <person name="Tsang A."/>
            <person name="Wiebenga A."/>
            <person name="Young D."/>
            <person name="Pisabarro A."/>
            <person name="Eastwood D.C."/>
            <person name="Martin F."/>
            <person name="Cullen D."/>
            <person name="Grigoriev I.V."/>
            <person name="Hibbett D.S."/>
        </authorList>
    </citation>
    <scope>NUCLEOTIDE SEQUENCE [LARGE SCALE GENOMIC DNA]</scope>
    <source>
        <strain evidence="13">RWD-64-598 SS2</strain>
    </source>
</reference>
<dbReference type="GO" id="GO:0005737">
    <property type="term" value="C:cytoplasm"/>
    <property type="evidence" value="ECO:0007669"/>
    <property type="project" value="UniProtKB-SubCell"/>
</dbReference>
<dbReference type="Pfam" id="PF00412">
    <property type="entry name" value="LIM"/>
    <property type="match status" value="2"/>
</dbReference>
<name>A0A5M3MGZ7_CONPW</name>
<feature type="region of interest" description="Disordered" evidence="10">
    <location>
        <begin position="1"/>
        <end position="477"/>
    </location>
</feature>
<keyword evidence="8 9" id="KW-0440">LIM domain</keyword>
<feature type="region of interest" description="Disordered" evidence="10">
    <location>
        <begin position="787"/>
        <end position="1193"/>
    </location>
</feature>
<dbReference type="EMBL" id="JH711582">
    <property type="protein sequence ID" value="EIW78383.1"/>
    <property type="molecule type" value="Genomic_DNA"/>
</dbReference>
<evidence type="ECO:0000256" key="8">
    <source>
        <dbReference type="ARBA" id="ARBA00023038"/>
    </source>
</evidence>
<feature type="region of interest" description="Disordered" evidence="10">
    <location>
        <begin position="1240"/>
        <end position="1329"/>
    </location>
</feature>
<dbReference type="OMA" id="VECAMSK"/>
<evidence type="ECO:0000256" key="3">
    <source>
        <dbReference type="ARBA" id="ARBA00022490"/>
    </source>
</evidence>
<feature type="compositionally biased region" description="Low complexity" evidence="10">
    <location>
        <begin position="494"/>
        <end position="514"/>
    </location>
</feature>
<proteinExistence type="predicted"/>
<feature type="compositionally biased region" description="Low complexity" evidence="10">
    <location>
        <begin position="84"/>
        <end position="128"/>
    </location>
</feature>
<feature type="compositionally biased region" description="Basic and acidic residues" evidence="10">
    <location>
        <begin position="275"/>
        <end position="284"/>
    </location>
</feature>
<feature type="compositionally biased region" description="Gly residues" evidence="10">
    <location>
        <begin position="35"/>
        <end position="48"/>
    </location>
</feature>
<evidence type="ECO:0000256" key="7">
    <source>
        <dbReference type="ARBA" id="ARBA00022949"/>
    </source>
</evidence>
<feature type="domain" description="LIM zinc-binding" evidence="11">
    <location>
        <begin position="1504"/>
        <end position="1565"/>
    </location>
</feature>
<feature type="compositionally biased region" description="Gly residues" evidence="10">
    <location>
        <begin position="740"/>
        <end position="749"/>
    </location>
</feature>
<comment type="subcellular location">
    <subcellularLocation>
        <location evidence="1">Cell junction</location>
    </subcellularLocation>
    <subcellularLocation>
        <location evidence="2">Cytoplasm</location>
    </subcellularLocation>
</comment>
<evidence type="ECO:0000256" key="9">
    <source>
        <dbReference type="PROSITE-ProRule" id="PRU00125"/>
    </source>
</evidence>
<feature type="compositionally biased region" description="Basic and acidic residues" evidence="10">
    <location>
        <begin position="1052"/>
        <end position="1068"/>
    </location>
</feature>
<comment type="caution">
    <text evidence="12">The sequence shown here is derived from an EMBL/GenBank/DDBJ whole genome shotgun (WGS) entry which is preliminary data.</text>
</comment>
<evidence type="ECO:0000313" key="12">
    <source>
        <dbReference type="EMBL" id="EIW78383.1"/>
    </source>
</evidence>
<feature type="region of interest" description="Disordered" evidence="10">
    <location>
        <begin position="533"/>
        <end position="636"/>
    </location>
</feature>
<dbReference type="GO" id="GO:0030695">
    <property type="term" value="F:GTPase regulator activity"/>
    <property type="evidence" value="ECO:0007669"/>
    <property type="project" value="UniProtKB-ARBA"/>
</dbReference>
<dbReference type="PANTHER" id="PTHR24205:SF16">
    <property type="entry name" value="GH01042P-RELATED"/>
    <property type="match status" value="1"/>
</dbReference>
<gene>
    <name evidence="12" type="ORF">CONPUDRAFT_83811</name>
</gene>
<feature type="compositionally biased region" description="Polar residues" evidence="10">
    <location>
        <begin position="943"/>
        <end position="960"/>
    </location>
</feature>
<dbReference type="PANTHER" id="PTHR24205">
    <property type="entry name" value="FOUR AND A HALF LIM DOMAINS PROTEIN"/>
    <property type="match status" value="1"/>
</dbReference>
<evidence type="ECO:0000259" key="11">
    <source>
        <dbReference type="PROSITE" id="PS50023"/>
    </source>
</evidence>
<organism evidence="12 13">
    <name type="scientific">Coniophora puteana (strain RWD-64-598)</name>
    <name type="common">Brown rot fungus</name>
    <dbReference type="NCBI Taxonomy" id="741705"/>
    <lineage>
        <taxon>Eukaryota</taxon>
        <taxon>Fungi</taxon>
        <taxon>Dikarya</taxon>
        <taxon>Basidiomycota</taxon>
        <taxon>Agaricomycotina</taxon>
        <taxon>Agaricomycetes</taxon>
        <taxon>Agaricomycetidae</taxon>
        <taxon>Boletales</taxon>
        <taxon>Coniophorineae</taxon>
        <taxon>Coniophoraceae</taxon>
        <taxon>Coniophora</taxon>
    </lineage>
</organism>
<feature type="compositionally biased region" description="Low complexity" evidence="10">
    <location>
        <begin position="410"/>
        <end position="419"/>
    </location>
</feature>
<dbReference type="CDD" id="cd08368">
    <property type="entry name" value="LIM"/>
    <property type="match status" value="3"/>
</dbReference>